<reference evidence="2" key="1">
    <citation type="submission" date="2022-08" db="EMBL/GenBank/DDBJ databases">
        <authorList>
            <consortium name="DOE Joint Genome Institute"/>
            <person name="Min B."/>
            <person name="Riley R."/>
            <person name="Sierra-Patev S."/>
            <person name="Naranjo-Ortiz M."/>
            <person name="Looney B."/>
            <person name="Konkel Z."/>
            <person name="Slot J.C."/>
            <person name="Sakamoto Y."/>
            <person name="Steenwyk J.L."/>
            <person name="Rokas A."/>
            <person name="Carro J."/>
            <person name="Camarero S."/>
            <person name="Ferreira P."/>
            <person name="Molpeceres G."/>
            <person name="Ruiz-Duenas F.J."/>
            <person name="Serrano A."/>
            <person name="Henrissat B."/>
            <person name="Drula E."/>
            <person name="Hughes K.W."/>
            <person name="Mata J.L."/>
            <person name="Ishikawa N.K."/>
            <person name="Vargas-Isla R."/>
            <person name="Ushijima S."/>
            <person name="Smith C.A."/>
            <person name="Ahrendt S."/>
            <person name="Andreopoulos W."/>
            <person name="He G."/>
            <person name="Labutti K."/>
            <person name="Lipzen A."/>
            <person name="Ng V."/>
            <person name="Sandor L."/>
            <person name="Barry K."/>
            <person name="Martinez A.T."/>
            <person name="Xiao Y."/>
            <person name="Gibbons J.G."/>
            <person name="Terashima K."/>
            <person name="Hibbett D.S."/>
            <person name="Grigoriev I.V."/>
        </authorList>
    </citation>
    <scope>NUCLEOTIDE SEQUENCE</scope>
    <source>
        <strain evidence="2">TFB9207</strain>
    </source>
</reference>
<dbReference type="GO" id="GO:0008483">
    <property type="term" value="F:transaminase activity"/>
    <property type="evidence" value="ECO:0007669"/>
    <property type="project" value="UniProtKB-KW"/>
</dbReference>
<dbReference type="SUPFAM" id="SSF56752">
    <property type="entry name" value="D-aminoacid aminotransferase-like PLP-dependent enzymes"/>
    <property type="match status" value="1"/>
</dbReference>
<dbReference type="InterPro" id="IPR043132">
    <property type="entry name" value="BCAT-like_C"/>
</dbReference>
<comment type="similarity">
    <text evidence="1">Belongs to the class-IV pyridoxal-phosphate-dependent aminotransferase family.</text>
</comment>
<dbReference type="EMBL" id="MU806194">
    <property type="protein sequence ID" value="KAJ3838229.1"/>
    <property type="molecule type" value="Genomic_DNA"/>
</dbReference>
<keyword evidence="3" id="KW-1185">Reference proteome</keyword>
<proteinExistence type="inferred from homology"/>
<evidence type="ECO:0000256" key="1">
    <source>
        <dbReference type="ARBA" id="ARBA00009320"/>
    </source>
</evidence>
<dbReference type="PANTHER" id="PTHR42743:SF11">
    <property type="entry name" value="AMINODEOXYCHORISMATE LYASE"/>
    <property type="match status" value="1"/>
</dbReference>
<name>A0AA38UE02_9AGAR</name>
<dbReference type="InterPro" id="IPR050571">
    <property type="entry name" value="Class-IV_PLP-Dep_Aminotrnsfr"/>
</dbReference>
<gene>
    <name evidence="2" type="ORF">F5878DRAFT_180045</name>
</gene>
<keyword evidence="2" id="KW-0808">Transferase</keyword>
<dbReference type="GO" id="GO:0046394">
    <property type="term" value="P:carboxylic acid biosynthetic process"/>
    <property type="evidence" value="ECO:0007669"/>
    <property type="project" value="UniProtKB-ARBA"/>
</dbReference>
<dbReference type="InterPro" id="IPR036038">
    <property type="entry name" value="Aminotransferase-like"/>
</dbReference>
<organism evidence="2 3">
    <name type="scientific">Lentinula raphanica</name>
    <dbReference type="NCBI Taxonomy" id="153919"/>
    <lineage>
        <taxon>Eukaryota</taxon>
        <taxon>Fungi</taxon>
        <taxon>Dikarya</taxon>
        <taxon>Basidiomycota</taxon>
        <taxon>Agaricomycotina</taxon>
        <taxon>Agaricomycetes</taxon>
        <taxon>Agaricomycetidae</taxon>
        <taxon>Agaricales</taxon>
        <taxon>Marasmiineae</taxon>
        <taxon>Omphalotaceae</taxon>
        <taxon>Lentinula</taxon>
    </lineage>
</organism>
<dbReference type="Gene3D" id="3.30.470.10">
    <property type="match status" value="1"/>
</dbReference>
<evidence type="ECO:0000313" key="3">
    <source>
        <dbReference type="Proteomes" id="UP001163846"/>
    </source>
</evidence>
<dbReference type="InterPro" id="IPR043131">
    <property type="entry name" value="BCAT-like_N"/>
</dbReference>
<keyword evidence="2" id="KW-0032">Aminotransferase</keyword>
<evidence type="ECO:0000313" key="2">
    <source>
        <dbReference type="EMBL" id="KAJ3838229.1"/>
    </source>
</evidence>
<comment type="caution">
    <text evidence="2">The sequence shown here is derived from an EMBL/GenBank/DDBJ whole genome shotgun (WGS) entry which is preliminary data.</text>
</comment>
<dbReference type="AlphaFoldDB" id="A0AA38UE02"/>
<dbReference type="Proteomes" id="UP001163846">
    <property type="component" value="Unassembled WGS sequence"/>
</dbReference>
<accession>A0AA38UE02</accession>
<sequence length="255" mass="29013">MYALLSSTRYDRSLENFEWNNDIDGPSSFFLLRYHFDRLLDASNQHGWQKAQRSLSYSQLKQKCREEVEREGQGHAHKVRITLSEEGEIEVTLSPVSPFERDPLGLAHIDPTSDLSRDEPIISVYLDTTPTTSSLFTHTKTTQRALYDEARVRAKIASPTSEVVLYNENLEITEASISNVSFFRAGRWTTPAESTGCLPGVIRRLLLEKNFIDEDHEKSLTKDTILEGDWVLLSNGVHGCRLGRITAVPFQQQKL</sequence>
<dbReference type="PANTHER" id="PTHR42743">
    <property type="entry name" value="AMINO-ACID AMINOTRANSFERASE"/>
    <property type="match status" value="1"/>
</dbReference>
<dbReference type="InterPro" id="IPR001544">
    <property type="entry name" value="Aminotrans_IV"/>
</dbReference>
<protein>
    <submittedName>
        <fullName evidence="2">Aminotransferase</fullName>
    </submittedName>
</protein>
<dbReference type="Gene3D" id="3.20.10.10">
    <property type="entry name" value="D-amino Acid Aminotransferase, subunit A, domain 2"/>
    <property type="match status" value="1"/>
</dbReference>
<dbReference type="Pfam" id="PF01063">
    <property type="entry name" value="Aminotran_4"/>
    <property type="match status" value="1"/>
</dbReference>